<evidence type="ECO:0000313" key="2">
    <source>
        <dbReference type="Proteomes" id="UP000002213"/>
    </source>
</evidence>
<dbReference type="Pfam" id="PF13692">
    <property type="entry name" value="Glyco_trans_1_4"/>
    <property type="match status" value="1"/>
</dbReference>
<keyword evidence="2" id="KW-1185">Reference proteome</keyword>
<dbReference type="RefSeq" id="WP_015802432.1">
    <property type="nucleotide sequence ID" value="NC_013093.1"/>
</dbReference>
<dbReference type="STRING" id="446462.Amir_3661"/>
<dbReference type="HOGENOM" id="CLU_028014_0_1_11"/>
<dbReference type="CDD" id="cd03801">
    <property type="entry name" value="GT4_PimA-like"/>
    <property type="match status" value="1"/>
</dbReference>
<dbReference type="CAZy" id="GT4">
    <property type="family name" value="Glycosyltransferase Family 4"/>
</dbReference>
<dbReference type="OrthoDB" id="5142720at2"/>
<dbReference type="SUPFAM" id="SSF53756">
    <property type="entry name" value="UDP-Glycosyltransferase/glycogen phosphorylase"/>
    <property type="match status" value="1"/>
</dbReference>
<name>C6WBX8_ACTMD</name>
<dbReference type="Proteomes" id="UP000002213">
    <property type="component" value="Chromosome"/>
</dbReference>
<dbReference type="EMBL" id="CP001630">
    <property type="protein sequence ID" value="ACU37545.1"/>
    <property type="molecule type" value="Genomic_DNA"/>
</dbReference>
<dbReference type="AlphaFoldDB" id="C6WBX8"/>
<dbReference type="Gene3D" id="3.40.50.2000">
    <property type="entry name" value="Glycogen Phosphorylase B"/>
    <property type="match status" value="1"/>
</dbReference>
<sequence>MRFLVVTGTRPWQATGGALRIRATSQALAELGAVDLIVFRFKDAPPVEDDPPTGPFHKVLALDDAYDTPRNRAALEEALPGWLDDEPYDMVWYDRERLWQIAGGLTSGKSVVDVDDLEDVILERWSELGKSPDRRDLDPEGIARQRQEAALVGAGHAEVAAAADAVVLTSDSDAARLAFGNSTVIPNTYLHDDETGQAAVDRVHGVGDTILFQGWLQWPPNEDAAIWFATDVLPRVRAQHPQARLLLVGKPSQDVVDLGSLPGVEVVGEVPHMRPYLDRAHVVVAPLRVGGGTRIKILEGFASGIPVVSTTVGCEGLGGEDAVHLRIEDDSEAFADAVARLLRDGDARRSLAERARALYEQRYTPQAVNEAVHRLVEQVTSQAAQPEG</sequence>
<organism evidence="1 2">
    <name type="scientific">Actinosynnema mirum (strain ATCC 29888 / DSM 43827 / JCM 3225 / NBRC 14064 / NCIMB 13271 / NRRL B-12336 / IMRU 3971 / 101)</name>
    <dbReference type="NCBI Taxonomy" id="446462"/>
    <lineage>
        <taxon>Bacteria</taxon>
        <taxon>Bacillati</taxon>
        <taxon>Actinomycetota</taxon>
        <taxon>Actinomycetes</taxon>
        <taxon>Pseudonocardiales</taxon>
        <taxon>Pseudonocardiaceae</taxon>
        <taxon>Actinosynnema</taxon>
    </lineage>
</organism>
<evidence type="ECO:0000313" key="1">
    <source>
        <dbReference type="EMBL" id="ACU37545.1"/>
    </source>
</evidence>
<protein>
    <submittedName>
        <fullName evidence="1">Glycosyl transferase group 1</fullName>
    </submittedName>
</protein>
<proteinExistence type="predicted"/>
<keyword evidence="1" id="KW-0808">Transferase</keyword>
<reference evidence="1 2" key="1">
    <citation type="journal article" date="2009" name="Stand. Genomic Sci.">
        <title>Complete genome sequence of Actinosynnema mirum type strain (101).</title>
        <authorList>
            <person name="Land M."/>
            <person name="Lapidus A."/>
            <person name="Mayilraj S."/>
            <person name="Chen F."/>
            <person name="Copeland A."/>
            <person name="Del Rio T.G."/>
            <person name="Nolan M."/>
            <person name="Lucas S."/>
            <person name="Tice H."/>
            <person name="Cheng J.F."/>
            <person name="Chertkov O."/>
            <person name="Bruce D."/>
            <person name="Goodwin L."/>
            <person name="Pitluck S."/>
            <person name="Rohde M."/>
            <person name="Goker M."/>
            <person name="Pati A."/>
            <person name="Ivanova N."/>
            <person name="Mavromatis K."/>
            <person name="Chen A."/>
            <person name="Palaniappan K."/>
            <person name="Hauser L."/>
            <person name="Chang Y.J."/>
            <person name="Jeffries C.C."/>
            <person name="Brettin T."/>
            <person name="Detter J.C."/>
            <person name="Han C."/>
            <person name="Chain P."/>
            <person name="Tindall B.J."/>
            <person name="Bristow J."/>
            <person name="Eisen J.A."/>
            <person name="Markowitz V."/>
            <person name="Hugenholtz P."/>
            <person name="Kyrpides N.C."/>
            <person name="Klenk H.P."/>
        </authorList>
    </citation>
    <scope>NUCLEOTIDE SEQUENCE [LARGE SCALE GENOMIC DNA]</scope>
    <source>
        <strain evidence="2">ATCC 29888 / DSM 43827 / JCM 3225 / NBRC 14064 / NCIMB 13271 / NRRL B-12336 / IMRU 3971 / 101</strain>
    </source>
</reference>
<dbReference type="PANTHER" id="PTHR12526">
    <property type="entry name" value="GLYCOSYLTRANSFERASE"/>
    <property type="match status" value="1"/>
</dbReference>
<gene>
    <name evidence="1" type="ordered locus">Amir_3661</name>
</gene>
<dbReference type="eggNOG" id="COG0438">
    <property type="taxonomic scope" value="Bacteria"/>
</dbReference>
<dbReference type="PANTHER" id="PTHR12526:SF600">
    <property type="entry name" value="GLYCOSYL TRANSFERASE GROUP 1"/>
    <property type="match status" value="1"/>
</dbReference>
<dbReference type="GO" id="GO:0016757">
    <property type="term" value="F:glycosyltransferase activity"/>
    <property type="evidence" value="ECO:0007669"/>
    <property type="project" value="TreeGrafter"/>
</dbReference>
<accession>C6WBX8</accession>
<dbReference type="KEGG" id="ami:Amir_3661"/>